<dbReference type="InterPro" id="IPR001841">
    <property type="entry name" value="Znf_RING"/>
</dbReference>
<dbReference type="GO" id="GO:0061630">
    <property type="term" value="F:ubiquitin protein ligase activity"/>
    <property type="evidence" value="ECO:0007669"/>
    <property type="project" value="UniProtKB-UniRule"/>
</dbReference>
<evidence type="ECO:0000256" key="15">
    <source>
        <dbReference type="PROSITE-ProRule" id="PRU00175"/>
    </source>
</evidence>
<dbReference type="Pfam" id="PF13639">
    <property type="entry name" value="zf-RING_2"/>
    <property type="match status" value="1"/>
</dbReference>
<dbReference type="PANTHER" id="PTHR12389:SF0">
    <property type="entry name" value="E3 UBIQUITIN-PROTEIN LIGASE LISTERIN"/>
    <property type="match status" value="1"/>
</dbReference>
<dbReference type="FunFam" id="3.30.40.10:FF:000038">
    <property type="entry name" value="E3 ubiquitin-protein ligase listerin"/>
    <property type="match status" value="1"/>
</dbReference>
<organism evidence="18 19">
    <name type="scientific">Fusarium albosuccineum</name>
    <dbReference type="NCBI Taxonomy" id="1237068"/>
    <lineage>
        <taxon>Eukaryota</taxon>
        <taxon>Fungi</taxon>
        <taxon>Dikarya</taxon>
        <taxon>Ascomycota</taxon>
        <taxon>Pezizomycotina</taxon>
        <taxon>Sordariomycetes</taxon>
        <taxon>Hypocreomycetidae</taxon>
        <taxon>Hypocreales</taxon>
        <taxon>Nectriaceae</taxon>
        <taxon>Fusarium</taxon>
        <taxon>Fusarium decemcellulare species complex</taxon>
    </lineage>
</organism>
<keyword evidence="7" id="KW-0963">Cytoplasm</keyword>
<dbReference type="Pfam" id="PF22958">
    <property type="entry name" value="Ltn1_1st"/>
    <property type="match status" value="1"/>
</dbReference>
<comment type="subcellular location">
    <subcellularLocation>
        <location evidence="2">Cytoplasm</location>
        <location evidence="2">Cytosol</location>
    </subcellularLocation>
</comment>
<dbReference type="Gene3D" id="3.30.40.10">
    <property type="entry name" value="Zinc/RING finger domain, C3HC4 (zinc finger)"/>
    <property type="match status" value="1"/>
</dbReference>
<dbReference type="SMART" id="SM00744">
    <property type="entry name" value="RINGv"/>
    <property type="match status" value="1"/>
</dbReference>
<keyword evidence="11 15" id="KW-0863">Zinc-finger</keyword>
<evidence type="ECO:0000259" key="17">
    <source>
        <dbReference type="PROSITE" id="PS50089"/>
    </source>
</evidence>
<evidence type="ECO:0000256" key="5">
    <source>
        <dbReference type="ARBA" id="ARBA00012483"/>
    </source>
</evidence>
<keyword evidence="12 16" id="KW-0833">Ubl conjugation pathway</keyword>
<dbReference type="InterPro" id="IPR054478">
    <property type="entry name" value="LTN1_UBC"/>
</dbReference>
<dbReference type="Proteomes" id="UP000554235">
    <property type="component" value="Unassembled WGS sequence"/>
</dbReference>
<dbReference type="InterPro" id="IPR054477">
    <property type="entry name" value="LTN1_E3_ligase_6th"/>
</dbReference>
<dbReference type="InterPro" id="IPR013083">
    <property type="entry name" value="Znf_RING/FYVE/PHD"/>
</dbReference>
<dbReference type="GO" id="GO:0016567">
    <property type="term" value="P:protein ubiquitination"/>
    <property type="evidence" value="ECO:0007669"/>
    <property type="project" value="UniProtKB-UniPathway"/>
</dbReference>
<reference evidence="18 19" key="1">
    <citation type="submission" date="2020-01" db="EMBL/GenBank/DDBJ databases">
        <title>Identification and distribution of gene clusters putatively required for synthesis of sphingolipid metabolism inhibitors in phylogenetically diverse species of the filamentous fungus Fusarium.</title>
        <authorList>
            <person name="Kim H.-S."/>
            <person name="Busman M."/>
            <person name="Brown D.W."/>
            <person name="Divon H."/>
            <person name="Uhlig S."/>
            <person name="Proctor R.H."/>
        </authorList>
    </citation>
    <scope>NUCLEOTIDE SEQUENCE [LARGE SCALE GENOMIC DNA]</scope>
    <source>
        <strain evidence="18 19">NRRL 20459</strain>
    </source>
</reference>
<dbReference type="GO" id="GO:0008270">
    <property type="term" value="F:zinc ion binding"/>
    <property type="evidence" value="ECO:0007669"/>
    <property type="project" value="UniProtKB-KW"/>
</dbReference>
<evidence type="ECO:0000256" key="10">
    <source>
        <dbReference type="ARBA" id="ARBA00022737"/>
    </source>
</evidence>
<dbReference type="GO" id="GO:0043023">
    <property type="term" value="F:ribosomal large subunit binding"/>
    <property type="evidence" value="ECO:0007669"/>
    <property type="project" value="TreeGrafter"/>
</dbReference>
<dbReference type="Pfam" id="PF23280">
    <property type="entry name" value="TPR_26"/>
    <property type="match status" value="1"/>
</dbReference>
<evidence type="ECO:0000256" key="14">
    <source>
        <dbReference type="ARBA" id="ARBA00055150"/>
    </source>
</evidence>
<dbReference type="InterPro" id="IPR039804">
    <property type="entry name" value="RING-CH-C4HC3_LTN1"/>
</dbReference>
<sequence>MKRTQGKPAGRAFDGPRAGFTAFGGFGAAGSGTSLSYLAEPPSFTAVSDPNVVVSLKNVLKKDSTTKAKALEELLAYVQAHPFDKDGGVEEAILDVWVQLYPRTSIDNSRRVRELTHNVQFELMKSARKRFERHLPKVVAAWLAGLYDRDRVVARAASDGLTSFLSTPEKVLAFWNKCQAQILDYAIEAIQETQDTLSDERSTTEEDAEAKYFRVITASLSLVLGLLQKVEPSNLEKHQSRYDDFFAEENVWKTITFKDSAVRKTVCQLLFASIDRKLPYAESPKAKQAFVTGGLKTNQAGSALEYVRALTKLTQAYPDVWSSSKPPSDSKSPMGRLQAFVAKGSQGSQPKFWEYLDQLLSILPTDLITSEVASQFLTSLKSGITHREEPRTNTSFAWKCYIDTAKRLLSSLPSEDQLPFVQEHLFPLIEQFLFSVSEKTPAIPLGPNAVSILVEAYIATVQSSPPVVSASEEEWNRLASIFCAKISGSLPEVSREYQQSQDKIAEEGRRWFSLVGQIEDKILDVAEGIPDHTADPSLKVITQSISLLESRNLKPYGAARILEYALSTAPRLFHGDGAKKVASFLRFLTENDTEKAISSPSSRHLLSSLHLLGSVSTEFAPIWNSWVNAILDLESDTDSALASLISNDRGAILAKGNMDLQKHIIAHAVLLALGAPGTWDLLEAAITYQTLTDSNYRELIQALVEILEKEPGSTESTLQALEIAAKGRPELFSRDENVHTTLVALLLGLSELDNAAVSSKATSIRTLLDSHADGKLPVVAVIQTNLERAGPQSLDIETLVSQAENAASGDIPLEELFPSTNIWMQELAPFLELSLNPSLSITNSIGGAAALVKGASRSTQLRVHRDRKGRAIPTRMALYASQLSDKLPLSQLPKPFQLELLYLQCLTVQLISDQITCMEDNRLWKTLKHGEAIGQAEGLVTRTRGVLNALTSDVKTWNDSNNDAACITRDLVNLLTKHSTELTPRGLYSARALAELIQSLTEAHGASSGLEDSLLKPEILKVGPTTVLPAAALLAGFGETLQPSKTANTFCNRLVSEVAGAKAQGEKTFMTLALLSSCGQIYVSGEMPVANNRIVFAVRQITSWLEEPEELNPALCAEICRSLTKLLPCMKDVYGSYWEKTIEFCISLWNRAHEFALEDALPFIHSSLRLYKTLESLQEPNDDLEDAIKEYASAKPRALIELLRLSRDTKSQPLEIVDAMLCREVEKLPLRHVPDLSDIFALVASESRDIQTAAFNLLHRAIPEQQQQLSVDAFLDKTGVLSGVTSDGTPLIFADARLPDELLSLLLDAPTLEKYSDEMLAEFPSPIRSYLLSWKLVFDAYSTPSFKIRNDLTKNLKTGNYVAPLLDFMFDVLGHSAAHPLKLEKVNLTTEHIHDYDVKLAEAEPEEKNMQWLLVHLFYLIHKFSPGLFRAWYTDCRSKQTRIAVESWTTKYFSPLIISDALDEVQEWAANQEPPAMDEQELVVRVGRAAREVTASYEVDEDSAAIAIRIPQNYPIENVSVQGINRVAVNERKWQSWIMTTQGVITFSNGNIIDGLQVFRRNITGALRGHAECAICYSIISTDRRTPDKRCATCKNLFHRSCLYKWFQTSNQNTCPLCRNPIDYLGSDTAKRRQTGVNQFEER</sequence>
<evidence type="ECO:0000313" key="19">
    <source>
        <dbReference type="Proteomes" id="UP000554235"/>
    </source>
</evidence>
<comment type="function">
    <text evidence="16">E3 ubiquitin-protein ligase. Component of the ribosome quality control complex (RQC), a ribosome-associated complex that mediates ubiquitination and extraction of incompletely synthesized nascent chains for proteasomal degradation.</text>
</comment>
<dbReference type="InterPro" id="IPR011989">
    <property type="entry name" value="ARM-like"/>
</dbReference>
<evidence type="ECO:0000256" key="11">
    <source>
        <dbReference type="ARBA" id="ARBA00022771"/>
    </source>
</evidence>
<keyword evidence="13 16" id="KW-0862">Zinc</keyword>
<comment type="similarity">
    <text evidence="4 16">Belongs to the LTN1 family.</text>
</comment>
<protein>
    <recommendedName>
        <fullName evidence="6 16">E3 ubiquitin-protein ligase listerin</fullName>
        <ecNumber evidence="5 16">2.3.2.27</ecNumber>
    </recommendedName>
    <alternativeName>
        <fullName evidence="16">RING-type E3 ubiquitin transferase listerin</fullName>
    </alternativeName>
</protein>
<comment type="pathway">
    <text evidence="3 16">Protein modification; protein ubiquitination.</text>
</comment>
<dbReference type="GO" id="GO:0005829">
    <property type="term" value="C:cytosol"/>
    <property type="evidence" value="ECO:0007669"/>
    <property type="project" value="UniProtKB-SubCell"/>
</dbReference>
<dbReference type="InterPro" id="IPR039795">
    <property type="entry name" value="LTN1/Rkr1"/>
</dbReference>
<name>A0A8H4KLS9_9HYPO</name>
<evidence type="ECO:0000256" key="3">
    <source>
        <dbReference type="ARBA" id="ARBA00004906"/>
    </source>
</evidence>
<evidence type="ECO:0000256" key="2">
    <source>
        <dbReference type="ARBA" id="ARBA00004514"/>
    </source>
</evidence>
<evidence type="ECO:0000256" key="9">
    <source>
        <dbReference type="ARBA" id="ARBA00022723"/>
    </source>
</evidence>
<dbReference type="PROSITE" id="PS50089">
    <property type="entry name" value="ZF_RING_2"/>
    <property type="match status" value="1"/>
</dbReference>
<dbReference type="OrthoDB" id="6108at2759"/>
<dbReference type="InterPro" id="IPR016024">
    <property type="entry name" value="ARM-type_fold"/>
</dbReference>
<feature type="domain" description="RING-type" evidence="17">
    <location>
        <begin position="1573"/>
        <end position="1619"/>
    </location>
</feature>
<evidence type="ECO:0000313" key="18">
    <source>
        <dbReference type="EMBL" id="KAF4451558.1"/>
    </source>
</evidence>
<comment type="subunit">
    <text evidence="16">Component of the ribosome quality control complex (RQC).</text>
</comment>
<comment type="caution">
    <text evidence="18">The sequence shown here is derived from an EMBL/GenBank/DDBJ whole genome shotgun (WGS) entry which is preliminary data.</text>
</comment>
<evidence type="ECO:0000256" key="13">
    <source>
        <dbReference type="ARBA" id="ARBA00022833"/>
    </source>
</evidence>
<evidence type="ECO:0000256" key="6">
    <source>
        <dbReference type="ARBA" id="ARBA00017157"/>
    </source>
</evidence>
<comment type="catalytic activity">
    <reaction evidence="1 16">
        <text>S-ubiquitinyl-[E2 ubiquitin-conjugating enzyme]-L-cysteine + [acceptor protein]-L-lysine = [E2 ubiquitin-conjugating enzyme]-L-cysteine + N(6)-ubiquitinyl-[acceptor protein]-L-lysine.</text>
        <dbReference type="EC" id="2.3.2.27"/>
    </reaction>
</comment>
<dbReference type="EMBL" id="JAADYS010003039">
    <property type="protein sequence ID" value="KAF4451558.1"/>
    <property type="molecule type" value="Genomic_DNA"/>
</dbReference>
<dbReference type="InterPro" id="IPR011016">
    <property type="entry name" value="Znf_RING-CH"/>
</dbReference>
<proteinExistence type="inferred from homology"/>
<dbReference type="Gene3D" id="1.25.10.10">
    <property type="entry name" value="Leucine-rich Repeat Variant"/>
    <property type="match status" value="1"/>
</dbReference>
<dbReference type="InterPro" id="IPR054476">
    <property type="entry name" value="Ltn1_N"/>
</dbReference>
<dbReference type="InterPro" id="IPR057030">
    <property type="entry name" value="TPR_Rkr-1"/>
</dbReference>
<dbReference type="SMART" id="SM01197">
    <property type="entry name" value="FANCL_C"/>
    <property type="match status" value="1"/>
</dbReference>
<evidence type="ECO:0000256" key="12">
    <source>
        <dbReference type="ARBA" id="ARBA00022786"/>
    </source>
</evidence>
<dbReference type="SUPFAM" id="SSF48371">
    <property type="entry name" value="ARM repeat"/>
    <property type="match status" value="1"/>
</dbReference>
<evidence type="ECO:0000256" key="7">
    <source>
        <dbReference type="ARBA" id="ARBA00022490"/>
    </source>
</evidence>
<gene>
    <name evidence="18" type="ORF">FALBO_16310</name>
</gene>
<keyword evidence="9 16" id="KW-0479">Metal-binding</keyword>
<dbReference type="Pfam" id="PF23009">
    <property type="entry name" value="UBC_like"/>
    <property type="match status" value="1"/>
</dbReference>
<dbReference type="Pfam" id="PF22999">
    <property type="entry name" value="LTN1_E3_ligase_6th"/>
    <property type="match status" value="1"/>
</dbReference>
<dbReference type="PANTHER" id="PTHR12389">
    <property type="entry name" value="ZINC FINGER PROTEIN 294"/>
    <property type="match status" value="1"/>
</dbReference>
<dbReference type="EC" id="2.3.2.27" evidence="5 16"/>
<dbReference type="GO" id="GO:1990112">
    <property type="term" value="C:RQC complex"/>
    <property type="evidence" value="ECO:0007669"/>
    <property type="project" value="UniProtKB-UniRule"/>
</dbReference>
<evidence type="ECO:0000256" key="8">
    <source>
        <dbReference type="ARBA" id="ARBA00022679"/>
    </source>
</evidence>
<dbReference type="SMART" id="SM00184">
    <property type="entry name" value="RING"/>
    <property type="match status" value="1"/>
</dbReference>
<dbReference type="UniPathway" id="UPA00143"/>
<evidence type="ECO:0000256" key="16">
    <source>
        <dbReference type="RuleBase" id="RU367090"/>
    </source>
</evidence>
<accession>A0A8H4KLS9</accession>
<dbReference type="GO" id="GO:1990116">
    <property type="term" value="P:ribosome-associated ubiquitin-dependent protein catabolic process"/>
    <property type="evidence" value="ECO:0007669"/>
    <property type="project" value="UniProtKB-UniRule"/>
</dbReference>
<keyword evidence="19" id="KW-1185">Reference proteome</keyword>
<evidence type="ECO:0000256" key="1">
    <source>
        <dbReference type="ARBA" id="ARBA00000900"/>
    </source>
</evidence>
<dbReference type="GO" id="GO:0072344">
    <property type="term" value="P:rescue of stalled ribosome"/>
    <property type="evidence" value="ECO:0007669"/>
    <property type="project" value="UniProtKB-UniRule"/>
</dbReference>
<comment type="function">
    <text evidence="14">E3 ubiquitin-protein ligase component of the ribosome quality control complex (RQC), a ribosome-associated complex that mediates ubiquitination and extraction of incompletely synthesized nascent chains for proteasomal degradation. Mediates ubiquitination of proteins derived from mRNAs lacking stop codons (non-stop proteins) and other translation arrest products induced by poly-lysine sequences and tandem rare codons. Ubiquitination leads to CDC48 recruitment for extraction and degradation of the incomplete translation product. May indirectly play a role in chromatin function and transcription.</text>
</comment>
<keyword evidence="10" id="KW-0677">Repeat</keyword>
<keyword evidence="8 16" id="KW-0808">Transferase</keyword>
<dbReference type="SUPFAM" id="SSF57850">
    <property type="entry name" value="RING/U-box"/>
    <property type="match status" value="1"/>
</dbReference>
<dbReference type="CDD" id="cd16491">
    <property type="entry name" value="RING-CH-C4HC3_LTN1"/>
    <property type="match status" value="1"/>
</dbReference>
<evidence type="ECO:0000256" key="4">
    <source>
        <dbReference type="ARBA" id="ARBA00007997"/>
    </source>
</evidence>